<dbReference type="OrthoDB" id="9785233at2"/>
<feature type="compositionally biased region" description="Low complexity" evidence="6">
    <location>
        <begin position="1"/>
        <end position="20"/>
    </location>
</feature>
<comment type="function">
    <text evidence="4 5">Required for flagellar hook formation. May act as a scaffolding protein.</text>
</comment>
<dbReference type="Proteomes" id="UP000203464">
    <property type="component" value="Unassembled WGS sequence"/>
</dbReference>
<organism evidence="8 9">
    <name type="scientific">Octadecabacter ascidiaceicola</name>
    <dbReference type="NCBI Taxonomy" id="1655543"/>
    <lineage>
        <taxon>Bacteria</taxon>
        <taxon>Pseudomonadati</taxon>
        <taxon>Pseudomonadota</taxon>
        <taxon>Alphaproteobacteria</taxon>
        <taxon>Rhodobacterales</taxon>
        <taxon>Roseobacteraceae</taxon>
        <taxon>Octadecabacter</taxon>
    </lineage>
</organism>
<evidence type="ECO:0000256" key="2">
    <source>
        <dbReference type="ARBA" id="ARBA00016013"/>
    </source>
</evidence>
<dbReference type="InterPro" id="IPR025965">
    <property type="entry name" value="FlgD/Vpr_Ig-like"/>
</dbReference>
<keyword evidence="3 5" id="KW-1005">Bacterial flagellum biogenesis</keyword>
<dbReference type="NCBIfam" id="NF009453">
    <property type="entry name" value="PRK12813.1"/>
    <property type="match status" value="1"/>
</dbReference>
<reference evidence="9" key="1">
    <citation type="submission" date="2017-05" db="EMBL/GenBank/DDBJ databases">
        <authorList>
            <person name="Rodrigo-Torres L."/>
            <person name="Arahal R. D."/>
            <person name="Lucena T."/>
        </authorList>
    </citation>
    <scope>NUCLEOTIDE SEQUENCE [LARGE SCALE GENOMIC DNA]</scope>
    <source>
        <strain evidence="9">CECT 8868</strain>
    </source>
</reference>
<comment type="similarity">
    <text evidence="1 5">Belongs to the FlgD family.</text>
</comment>
<keyword evidence="9" id="KW-1185">Reference proteome</keyword>
<feature type="region of interest" description="Disordered" evidence="6">
    <location>
        <begin position="1"/>
        <end position="21"/>
    </location>
</feature>
<dbReference type="AlphaFoldDB" id="A0A238KBS9"/>
<evidence type="ECO:0000256" key="5">
    <source>
        <dbReference type="RuleBase" id="RU362076"/>
    </source>
</evidence>
<accession>A0A238KBS9</accession>
<evidence type="ECO:0000256" key="4">
    <source>
        <dbReference type="ARBA" id="ARBA00024746"/>
    </source>
</evidence>
<protein>
    <recommendedName>
        <fullName evidence="2 5">Basal-body rod modification protein FlgD</fullName>
    </recommendedName>
</protein>
<evidence type="ECO:0000256" key="1">
    <source>
        <dbReference type="ARBA" id="ARBA00010577"/>
    </source>
</evidence>
<proteinExistence type="inferred from homology"/>
<dbReference type="EMBL" id="FXYD01000003">
    <property type="protein sequence ID" value="SMX40289.1"/>
    <property type="molecule type" value="Genomic_DNA"/>
</dbReference>
<feature type="domain" description="FlgD/Vpr Ig-like" evidence="7">
    <location>
        <begin position="104"/>
        <end position="172"/>
    </location>
</feature>
<evidence type="ECO:0000313" key="9">
    <source>
        <dbReference type="Proteomes" id="UP000203464"/>
    </source>
</evidence>
<dbReference type="Pfam" id="PF03963">
    <property type="entry name" value="FlgD"/>
    <property type="match status" value="1"/>
</dbReference>
<name>A0A238KBS9_9RHOB</name>
<evidence type="ECO:0000256" key="6">
    <source>
        <dbReference type="SAM" id="MobiDB-lite"/>
    </source>
</evidence>
<dbReference type="Pfam" id="PF13860">
    <property type="entry name" value="FlgD_ig"/>
    <property type="match status" value="1"/>
</dbReference>
<evidence type="ECO:0000259" key="7">
    <source>
        <dbReference type="Pfam" id="PF13860"/>
    </source>
</evidence>
<sequence>MEITQTTTTASSSTPQAKTSEAVLSSDFETFLKMLTVQMENQDPLKPTDSSEYAQQLATFSGVEQAVLTNKLLSSLMVQMTTTGMAQMADWVGKEARAAVPAQFDGSPITIAPNPASVADKVELVVYDTDGNEVQRSEIPKSTDPIEWAGTDTDGTPFPAGLYRFQVVSSSNGEVVLTETADVYTRVQEVQSENGNSVLLLEGGISVPASDVSALREG</sequence>
<dbReference type="GO" id="GO:0044781">
    <property type="term" value="P:bacterial-type flagellum organization"/>
    <property type="evidence" value="ECO:0007669"/>
    <property type="project" value="UniProtKB-UniRule"/>
</dbReference>
<evidence type="ECO:0000313" key="8">
    <source>
        <dbReference type="EMBL" id="SMX40289.1"/>
    </source>
</evidence>
<dbReference type="Gene3D" id="2.60.40.4070">
    <property type="match status" value="1"/>
</dbReference>
<gene>
    <name evidence="8" type="primary">flgD</name>
    <name evidence="8" type="ORF">OCA8868_02342</name>
</gene>
<dbReference type="InterPro" id="IPR005648">
    <property type="entry name" value="FlgD"/>
</dbReference>
<dbReference type="RefSeq" id="WP_093996707.1">
    <property type="nucleotide sequence ID" value="NZ_FXYD01000003.1"/>
</dbReference>
<evidence type="ECO:0000256" key="3">
    <source>
        <dbReference type="ARBA" id="ARBA00022795"/>
    </source>
</evidence>